<dbReference type="PIRSF" id="PIRSF036427">
    <property type="entry name" value="Precrrn-2_mtase"/>
    <property type="match status" value="1"/>
</dbReference>
<dbReference type="Gene3D" id="3.40.1010.10">
    <property type="entry name" value="Cobalt-precorrin-4 Transmethylase, Domain 1"/>
    <property type="match status" value="1"/>
</dbReference>
<name>A0A4R3JI08_9PROT</name>
<dbReference type="Gene3D" id="3.30.950.10">
    <property type="entry name" value="Methyltransferase, Cobalt-precorrin-4 Transmethylase, Domain 2"/>
    <property type="match status" value="1"/>
</dbReference>
<sequence>MSGTLYGLGVGPGDPGLLTLKAHAILRAVPVIAYIRAKRKTGEGESLARAIAAPHLPGGQVEIPFDIPMSSDPRVGQAVFDERMPRVAAHLEAGRDVAVLCEGDPLFHGSFISFMDRLSGDFPVTVVAGISSINAAAARVGLALATRNQAFGAIPATLDESRLESLLAGGDGAAIIKLGRHLAKVRAVIDRLGLTARAFYVERVTQEGEVGRALGDLAADFAAPYFSMILIAPETPDAGRRYE</sequence>
<feature type="domain" description="Tetrapyrrole methylase" evidence="8">
    <location>
        <begin position="4"/>
        <end position="209"/>
    </location>
</feature>
<organism evidence="9 10">
    <name type="scientific">Varunaivibrio sulfuroxidans</name>
    <dbReference type="NCBI Taxonomy" id="1773489"/>
    <lineage>
        <taxon>Bacteria</taxon>
        <taxon>Pseudomonadati</taxon>
        <taxon>Pseudomonadota</taxon>
        <taxon>Alphaproteobacteria</taxon>
        <taxon>Rhodospirillales</taxon>
        <taxon>Magnetovibrionaceae</taxon>
        <taxon>Varunaivibrio</taxon>
    </lineage>
</organism>
<keyword evidence="5 9" id="KW-0808">Transferase</keyword>
<evidence type="ECO:0000256" key="2">
    <source>
        <dbReference type="ARBA" id="ARBA00005879"/>
    </source>
</evidence>
<dbReference type="InterPro" id="IPR035996">
    <property type="entry name" value="4pyrrol_Methylase_sf"/>
</dbReference>
<reference evidence="9 10" key="1">
    <citation type="submission" date="2019-03" db="EMBL/GenBank/DDBJ databases">
        <title>Genomic Encyclopedia of Type Strains, Phase IV (KMG-IV): sequencing the most valuable type-strain genomes for metagenomic binning, comparative biology and taxonomic classification.</title>
        <authorList>
            <person name="Goeker M."/>
        </authorList>
    </citation>
    <scope>NUCLEOTIDE SEQUENCE [LARGE SCALE GENOMIC DNA]</scope>
    <source>
        <strain evidence="9 10">DSM 101688</strain>
    </source>
</reference>
<dbReference type="Proteomes" id="UP000295304">
    <property type="component" value="Unassembled WGS sequence"/>
</dbReference>
<comment type="pathway">
    <text evidence="1">Cofactor biosynthesis; adenosylcobalamin biosynthesis.</text>
</comment>
<evidence type="ECO:0000259" key="8">
    <source>
        <dbReference type="Pfam" id="PF00590"/>
    </source>
</evidence>
<evidence type="ECO:0000256" key="4">
    <source>
        <dbReference type="ARBA" id="ARBA00022603"/>
    </source>
</evidence>
<dbReference type="InterPro" id="IPR014777">
    <property type="entry name" value="4pyrrole_Mease_sub1"/>
</dbReference>
<dbReference type="CDD" id="cd11645">
    <property type="entry name" value="Precorrin_2_C20_MT"/>
    <property type="match status" value="1"/>
</dbReference>
<dbReference type="GO" id="GO:0009236">
    <property type="term" value="P:cobalamin biosynthetic process"/>
    <property type="evidence" value="ECO:0007669"/>
    <property type="project" value="UniProtKB-UniRule"/>
</dbReference>
<dbReference type="InterPro" id="IPR000878">
    <property type="entry name" value="4pyrrol_Mease"/>
</dbReference>
<gene>
    <name evidence="9" type="ORF">EDD55_101489</name>
</gene>
<keyword evidence="3" id="KW-0169">Cobalamin biosynthesis</keyword>
<dbReference type="AlphaFoldDB" id="A0A4R3JI08"/>
<dbReference type="EMBL" id="SLZW01000001">
    <property type="protein sequence ID" value="TCS65155.1"/>
    <property type="molecule type" value="Genomic_DNA"/>
</dbReference>
<keyword evidence="4 9" id="KW-0489">Methyltransferase</keyword>
<keyword evidence="6" id="KW-0949">S-adenosyl-L-methionine</keyword>
<dbReference type="GO" id="GO:0032259">
    <property type="term" value="P:methylation"/>
    <property type="evidence" value="ECO:0007669"/>
    <property type="project" value="UniProtKB-KW"/>
</dbReference>
<dbReference type="Pfam" id="PF00590">
    <property type="entry name" value="TP_methylase"/>
    <property type="match status" value="1"/>
</dbReference>
<dbReference type="RefSeq" id="WP_132937863.1">
    <property type="nucleotide sequence ID" value="NZ_CP119676.1"/>
</dbReference>
<evidence type="ECO:0000256" key="6">
    <source>
        <dbReference type="ARBA" id="ARBA00022691"/>
    </source>
</evidence>
<dbReference type="PANTHER" id="PTHR43467">
    <property type="entry name" value="COBALT-PRECORRIN-2 C(20)-METHYLTRANSFERASE"/>
    <property type="match status" value="1"/>
</dbReference>
<evidence type="ECO:0000256" key="1">
    <source>
        <dbReference type="ARBA" id="ARBA00004953"/>
    </source>
</evidence>
<dbReference type="SUPFAM" id="SSF53790">
    <property type="entry name" value="Tetrapyrrole methylase"/>
    <property type="match status" value="1"/>
</dbReference>
<dbReference type="InterPro" id="IPR012382">
    <property type="entry name" value="CobI/CbiL"/>
</dbReference>
<evidence type="ECO:0000313" key="9">
    <source>
        <dbReference type="EMBL" id="TCS65155.1"/>
    </source>
</evidence>
<protein>
    <submittedName>
        <fullName evidence="9">Precorrin-2/cobalt-factor-2 C20-methyltransferase</fullName>
    </submittedName>
</protein>
<dbReference type="NCBIfam" id="TIGR01467">
    <property type="entry name" value="cobI_cbiL"/>
    <property type="match status" value="1"/>
</dbReference>
<accession>A0A4R3JI08</accession>
<comment type="caution">
    <text evidence="9">The sequence shown here is derived from an EMBL/GenBank/DDBJ whole genome shotgun (WGS) entry which is preliminary data.</text>
</comment>
<dbReference type="PANTHER" id="PTHR43467:SF2">
    <property type="entry name" value="COBALT-PRECORRIN-2 C(20)-METHYLTRANSFERASE"/>
    <property type="match status" value="1"/>
</dbReference>
<evidence type="ECO:0000256" key="3">
    <source>
        <dbReference type="ARBA" id="ARBA00022573"/>
    </source>
</evidence>
<dbReference type="OrthoDB" id="9804789at2"/>
<dbReference type="InterPro" id="IPR014776">
    <property type="entry name" value="4pyrrole_Mease_sub2"/>
</dbReference>
<dbReference type="UniPathway" id="UPA00148"/>
<comment type="similarity">
    <text evidence="2 7">Belongs to the precorrin methyltransferase family.</text>
</comment>
<evidence type="ECO:0000313" key="10">
    <source>
        <dbReference type="Proteomes" id="UP000295304"/>
    </source>
</evidence>
<proteinExistence type="inferred from homology"/>
<evidence type="ECO:0000256" key="7">
    <source>
        <dbReference type="PIRNR" id="PIRNR036427"/>
    </source>
</evidence>
<evidence type="ECO:0000256" key="5">
    <source>
        <dbReference type="ARBA" id="ARBA00022679"/>
    </source>
</evidence>
<dbReference type="InterPro" id="IPR006364">
    <property type="entry name" value="CobI/CbiL/CobIJ_dom"/>
</dbReference>
<dbReference type="GO" id="GO:0030788">
    <property type="term" value="F:precorrin-2 C20-methyltransferase activity"/>
    <property type="evidence" value="ECO:0007669"/>
    <property type="project" value="InterPro"/>
</dbReference>
<keyword evidence="10" id="KW-1185">Reference proteome</keyword>